<dbReference type="EMBL" id="CP004121">
    <property type="protein sequence ID" value="AGF55723.1"/>
    <property type="molecule type" value="Genomic_DNA"/>
</dbReference>
<dbReference type="KEGG" id="csr:Cspa_c19570"/>
<name>M1MHC8_9CLOT</name>
<keyword evidence="2" id="KW-1185">Reference proteome</keyword>
<dbReference type="Proteomes" id="UP000011728">
    <property type="component" value="Chromosome"/>
</dbReference>
<gene>
    <name evidence="1" type="ORF">Cspa_c19570</name>
</gene>
<dbReference type="RefSeq" id="WP_015392044.1">
    <property type="nucleotide sequence ID" value="NC_020291.1"/>
</dbReference>
<dbReference type="PATRIC" id="fig|931276.5.peg.1947"/>
<dbReference type="eggNOG" id="ENOG50324ZD">
    <property type="taxonomic scope" value="Bacteria"/>
</dbReference>
<dbReference type="HOGENOM" id="CLU_129177_0_0_9"/>
<dbReference type="OrthoDB" id="1912047at2"/>
<dbReference type="AlphaFoldDB" id="M1MHC8"/>
<sequence length="192" mass="22077">MKNKEISLEEIMKDADLASGLDLDMLIEEYVYEDENEDEDIEGEPKKKTKKEIETDGERCHRCHVPPIKISCDLEVAVGHKNKIIYVQPGKLQYFTATAKKCCGDETIEIEYCGDNIKCICGEAVIRGSLGYYKIVKSGIIFIPRRNLSEFPDEWFPTDILCFKAKSKCDNDVKFDVIFTYSRCVDRHCKCH</sequence>
<evidence type="ECO:0000313" key="1">
    <source>
        <dbReference type="EMBL" id="AGF55723.1"/>
    </source>
</evidence>
<proteinExistence type="predicted"/>
<evidence type="ECO:0000313" key="2">
    <source>
        <dbReference type="Proteomes" id="UP000011728"/>
    </source>
</evidence>
<protein>
    <submittedName>
        <fullName evidence="1">Uncharacterized protein</fullName>
    </submittedName>
</protein>
<accession>M1MHC8</accession>
<reference evidence="1 2" key="1">
    <citation type="submission" date="2013-02" db="EMBL/GenBank/DDBJ databases">
        <title>Genome sequence of Clostridium saccharoperbutylacetonicum N1-4(HMT).</title>
        <authorList>
            <person name="Poehlein A."/>
            <person name="Daniel R."/>
        </authorList>
    </citation>
    <scope>NUCLEOTIDE SEQUENCE [LARGE SCALE GENOMIC DNA]</scope>
    <source>
        <strain evidence="2">N1-4(HMT)</strain>
    </source>
</reference>
<organism evidence="1 2">
    <name type="scientific">Clostridium saccharoperbutylacetonicum N1-4(HMT)</name>
    <dbReference type="NCBI Taxonomy" id="931276"/>
    <lineage>
        <taxon>Bacteria</taxon>
        <taxon>Bacillati</taxon>
        <taxon>Bacillota</taxon>
        <taxon>Clostridia</taxon>
        <taxon>Eubacteriales</taxon>
        <taxon>Clostridiaceae</taxon>
        <taxon>Clostridium</taxon>
    </lineage>
</organism>